<dbReference type="AlphaFoldDB" id="A0A0A9AZ06"/>
<reference evidence="1" key="2">
    <citation type="journal article" date="2015" name="Data Brief">
        <title>Shoot transcriptome of the giant reed, Arundo donax.</title>
        <authorList>
            <person name="Barrero R.A."/>
            <person name="Guerrero F.D."/>
            <person name="Moolhuijzen P."/>
            <person name="Goolsby J.A."/>
            <person name="Tidwell J."/>
            <person name="Bellgard S.E."/>
            <person name="Bellgard M.I."/>
        </authorList>
    </citation>
    <scope>NUCLEOTIDE SEQUENCE</scope>
    <source>
        <tissue evidence="1">Shoot tissue taken approximately 20 cm above the soil surface</tissue>
    </source>
</reference>
<name>A0A0A9AZ06_ARUDO</name>
<reference evidence="1" key="1">
    <citation type="submission" date="2014-09" db="EMBL/GenBank/DDBJ databases">
        <authorList>
            <person name="Magalhaes I.L.F."/>
            <person name="Oliveira U."/>
            <person name="Santos F.R."/>
            <person name="Vidigal T.H.D.A."/>
            <person name="Brescovit A.D."/>
            <person name="Santos A.J."/>
        </authorList>
    </citation>
    <scope>NUCLEOTIDE SEQUENCE</scope>
    <source>
        <tissue evidence="1">Shoot tissue taken approximately 20 cm above the soil surface</tissue>
    </source>
</reference>
<organism evidence="1">
    <name type="scientific">Arundo donax</name>
    <name type="common">Giant reed</name>
    <name type="synonym">Donax arundinaceus</name>
    <dbReference type="NCBI Taxonomy" id="35708"/>
    <lineage>
        <taxon>Eukaryota</taxon>
        <taxon>Viridiplantae</taxon>
        <taxon>Streptophyta</taxon>
        <taxon>Embryophyta</taxon>
        <taxon>Tracheophyta</taxon>
        <taxon>Spermatophyta</taxon>
        <taxon>Magnoliopsida</taxon>
        <taxon>Liliopsida</taxon>
        <taxon>Poales</taxon>
        <taxon>Poaceae</taxon>
        <taxon>PACMAD clade</taxon>
        <taxon>Arundinoideae</taxon>
        <taxon>Arundineae</taxon>
        <taxon>Arundo</taxon>
    </lineage>
</organism>
<protein>
    <submittedName>
        <fullName evidence="1">Uncharacterized protein</fullName>
    </submittedName>
</protein>
<proteinExistence type="predicted"/>
<dbReference type="EMBL" id="GBRH01240906">
    <property type="protein sequence ID" value="JAD56989.1"/>
    <property type="molecule type" value="Transcribed_RNA"/>
</dbReference>
<sequence length="23" mass="2688">MMVSKFDLLAARVSHLTTVRRKQ</sequence>
<accession>A0A0A9AZ06</accession>
<evidence type="ECO:0000313" key="1">
    <source>
        <dbReference type="EMBL" id="JAD56989.1"/>
    </source>
</evidence>